<evidence type="ECO:0000313" key="1">
    <source>
        <dbReference type="EMBL" id="CDJ59743.1"/>
    </source>
</evidence>
<accession>U6M9M5</accession>
<protein>
    <submittedName>
        <fullName evidence="1">Machado-joseph disease protein, putative</fullName>
    </submittedName>
</protein>
<dbReference type="AlphaFoldDB" id="U6M9M5"/>
<dbReference type="EMBL" id="HG720785">
    <property type="protein sequence ID" value="CDJ59743.1"/>
    <property type="molecule type" value="Genomic_DNA"/>
</dbReference>
<proteinExistence type="predicted"/>
<dbReference type="VEuPathDB" id="ToxoDB:EMWEY_00058860"/>
<dbReference type="OrthoDB" id="270602at2759"/>
<name>U6M9M5_EIMMA</name>
<sequence>MRIQNYKKLFVYPWNVIEKNRGVLRMGLLPTLSLSLSVFTHEGLLWRRFCWTNGRIFLFVPPNTEGEDITEITLEGLGFQSQEQFMLQL</sequence>
<dbReference type="Proteomes" id="UP000030763">
    <property type="component" value="Unassembled WGS sequence"/>
</dbReference>
<keyword evidence="2" id="KW-1185">Reference proteome</keyword>
<dbReference type="GeneID" id="25339872"/>
<evidence type="ECO:0000313" key="2">
    <source>
        <dbReference type="Proteomes" id="UP000030763"/>
    </source>
</evidence>
<reference evidence="1" key="1">
    <citation type="submission" date="2013-10" db="EMBL/GenBank/DDBJ databases">
        <title>Genomic analysis of the causative agents of coccidiosis in chickens.</title>
        <authorList>
            <person name="Reid A.J."/>
            <person name="Blake D."/>
            <person name="Billington K."/>
            <person name="Browne H."/>
            <person name="Dunn M."/>
            <person name="Hung S."/>
            <person name="Kawahara F."/>
            <person name="Miranda-Saavedra D."/>
            <person name="Mourier T."/>
            <person name="Nagra H."/>
            <person name="Otto T.D."/>
            <person name="Rawlings N."/>
            <person name="Sanchez A."/>
            <person name="Sanders M."/>
            <person name="Subramaniam C."/>
            <person name="Tay Y."/>
            <person name="Dear P."/>
            <person name="Doerig C."/>
            <person name="Gruber A."/>
            <person name="Parkinson J."/>
            <person name="Shirley M."/>
            <person name="Wan K.L."/>
            <person name="Berriman M."/>
            <person name="Tomley F."/>
            <person name="Pain A."/>
        </authorList>
    </citation>
    <scope>NUCLEOTIDE SEQUENCE [LARGE SCALE GENOMIC DNA]</scope>
    <source>
        <strain evidence="1">Weybridge</strain>
    </source>
</reference>
<gene>
    <name evidence="1" type="ORF">EMWEY_00058860</name>
</gene>
<organism evidence="1 2">
    <name type="scientific">Eimeria maxima</name>
    <name type="common">Coccidian parasite</name>
    <dbReference type="NCBI Taxonomy" id="5804"/>
    <lineage>
        <taxon>Eukaryota</taxon>
        <taxon>Sar</taxon>
        <taxon>Alveolata</taxon>
        <taxon>Apicomplexa</taxon>
        <taxon>Conoidasida</taxon>
        <taxon>Coccidia</taxon>
        <taxon>Eucoccidiorida</taxon>
        <taxon>Eimeriorina</taxon>
        <taxon>Eimeriidae</taxon>
        <taxon>Eimeria</taxon>
    </lineage>
</organism>
<reference evidence="1" key="2">
    <citation type="submission" date="2013-10" db="EMBL/GenBank/DDBJ databases">
        <authorList>
            <person name="Aslett M."/>
        </authorList>
    </citation>
    <scope>NUCLEOTIDE SEQUENCE [LARGE SCALE GENOMIC DNA]</scope>
    <source>
        <strain evidence="1">Weybridge</strain>
    </source>
</reference>
<dbReference type="RefSeq" id="XP_013336388.1">
    <property type="nucleotide sequence ID" value="XM_013480934.1"/>
</dbReference>